<evidence type="ECO:0000259" key="7">
    <source>
        <dbReference type="PROSITE" id="PS51352"/>
    </source>
</evidence>
<dbReference type="GO" id="GO:0016491">
    <property type="term" value="F:oxidoreductase activity"/>
    <property type="evidence" value="ECO:0007669"/>
    <property type="project" value="InterPro"/>
</dbReference>
<dbReference type="InterPro" id="IPR003834">
    <property type="entry name" value="Cyt_c_assmbl_TM_dom"/>
</dbReference>
<evidence type="ECO:0000256" key="4">
    <source>
        <dbReference type="ARBA" id="ARBA00022989"/>
    </source>
</evidence>
<feature type="transmembrane region" description="Helical" evidence="6">
    <location>
        <begin position="187"/>
        <end position="205"/>
    </location>
</feature>
<dbReference type="Pfam" id="PF00578">
    <property type="entry name" value="AhpC-TSA"/>
    <property type="match status" value="1"/>
</dbReference>
<dbReference type="PANTHER" id="PTHR42852:SF13">
    <property type="entry name" value="PROTEIN DIPZ"/>
    <property type="match status" value="1"/>
</dbReference>
<dbReference type="PROSITE" id="PS51352">
    <property type="entry name" value="THIOREDOXIN_2"/>
    <property type="match status" value="1"/>
</dbReference>
<dbReference type="InterPro" id="IPR050553">
    <property type="entry name" value="Thioredoxin_ResA/DsbE_sf"/>
</dbReference>
<name>A0A285I575_9ACTN</name>
<organism evidence="8 9">
    <name type="scientific">Paractinoplanes atraurantiacus</name>
    <dbReference type="NCBI Taxonomy" id="1036182"/>
    <lineage>
        <taxon>Bacteria</taxon>
        <taxon>Bacillati</taxon>
        <taxon>Actinomycetota</taxon>
        <taxon>Actinomycetes</taxon>
        <taxon>Micromonosporales</taxon>
        <taxon>Micromonosporaceae</taxon>
        <taxon>Paractinoplanes</taxon>
    </lineage>
</organism>
<feature type="transmembrane region" description="Helical" evidence="6">
    <location>
        <begin position="6"/>
        <end position="31"/>
    </location>
</feature>
<dbReference type="Pfam" id="PF02683">
    <property type="entry name" value="DsbD_TM"/>
    <property type="match status" value="1"/>
</dbReference>
<evidence type="ECO:0000256" key="2">
    <source>
        <dbReference type="ARBA" id="ARBA00022475"/>
    </source>
</evidence>
<proteinExistence type="predicted"/>
<protein>
    <submittedName>
        <fullName evidence="8">Cytochrome c biogenesis protein CcdA</fullName>
    </submittedName>
</protein>
<dbReference type="GO" id="GO:0017004">
    <property type="term" value="P:cytochrome complex assembly"/>
    <property type="evidence" value="ECO:0007669"/>
    <property type="project" value="InterPro"/>
</dbReference>
<dbReference type="InterPro" id="IPR000866">
    <property type="entry name" value="AhpC/TSA"/>
</dbReference>
<dbReference type="Proteomes" id="UP000219612">
    <property type="component" value="Unassembled WGS sequence"/>
</dbReference>
<feature type="transmembrane region" description="Helical" evidence="6">
    <location>
        <begin position="43"/>
        <end position="65"/>
    </location>
</feature>
<feature type="transmembrane region" description="Helical" evidence="6">
    <location>
        <begin position="150"/>
        <end position="175"/>
    </location>
</feature>
<keyword evidence="9" id="KW-1185">Reference proteome</keyword>
<dbReference type="InterPro" id="IPR036249">
    <property type="entry name" value="Thioredoxin-like_sf"/>
</dbReference>
<feature type="transmembrane region" description="Helical" evidence="6">
    <location>
        <begin position="71"/>
        <end position="92"/>
    </location>
</feature>
<evidence type="ECO:0000256" key="1">
    <source>
        <dbReference type="ARBA" id="ARBA00004651"/>
    </source>
</evidence>
<sequence>MDVALVLIGLVGGVITALSPCILPVLPVIFLSGADQNRRPYPVVAGLVTSFSLLTLLGAVLLAALPIPPGAIRWAGLVALVLLGIGLIVPRFEAILEAPFARLPQRSVGRDRGGFVLGLVLGTVYVPCAGPVLAAITVAGATGKVGAGTVALAVGFAVGTGVTLMIFALAGRAVTARVAAFRRRQRAIRVASGVAVVLLAVGLTFDVNLPNYGTALNHEIQRLLPARVPTGSGAPPVLAACVSQALYTSPSDRAEDCGPAPALTGITNWVGDPVTLARLRGKVVLVDFWTFDCINCRHVIPHIEDWYARYHAQGLEVIGVHTPEYSFEHEFTGVQKAVAKYGITYPVAVDNDYKTWQTYGVQAWPSLFLVDAMGQVRHIAVGEGGYDETESLIRELLTTP</sequence>
<keyword evidence="4 6" id="KW-1133">Transmembrane helix</keyword>
<keyword evidence="3 6" id="KW-0812">Transmembrane</keyword>
<gene>
    <name evidence="8" type="ORF">SAMN05421748_106371</name>
</gene>
<dbReference type="PANTHER" id="PTHR42852">
    <property type="entry name" value="THIOL:DISULFIDE INTERCHANGE PROTEIN DSBE"/>
    <property type="match status" value="1"/>
</dbReference>
<evidence type="ECO:0000256" key="6">
    <source>
        <dbReference type="SAM" id="Phobius"/>
    </source>
</evidence>
<keyword evidence="5 6" id="KW-0472">Membrane</keyword>
<keyword evidence="2" id="KW-1003">Cell membrane</keyword>
<evidence type="ECO:0000256" key="3">
    <source>
        <dbReference type="ARBA" id="ARBA00022692"/>
    </source>
</evidence>
<comment type="subcellular location">
    <subcellularLocation>
        <location evidence="1">Cell membrane</location>
        <topology evidence="1">Multi-pass membrane protein</topology>
    </subcellularLocation>
</comment>
<dbReference type="Gene3D" id="3.40.30.10">
    <property type="entry name" value="Glutaredoxin"/>
    <property type="match status" value="1"/>
</dbReference>
<dbReference type="InterPro" id="IPR013766">
    <property type="entry name" value="Thioredoxin_domain"/>
</dbReference>
<dbReference type="AlphaFoldDB" id="A0A285I575"/>
<dbReference type="OrthoDB" id="9811352at2"/>
<dbReference type="EMBL" id="OBDY01000006">
    <property type="protein sequence ID" value="SNY43053.1"/>
    <property type="molecule type" value="Genomic_DNA"/>
</dbReference>
<feature type="transmembrane region" description="Helical" evidence="6">
    <location>
        <begin position="113"/>
        <end position="138"/>
    </location>
</feature>
<evidence type="ECO:0000256" key="5">
    <source>
        <dbReference type="ARBA" id="ARBA00023136"/>
    </source>
</evidence>
<dbReference type="SUPFAM" id="SSF52833">
    <property type="entry name" value="Thioredoxin-like"/>
    <property type="match status" value="1"/>
</dbReference>
<accession>A0A285I575</accession>
<evidence type="ECO:0000313" key="9">
    <source>
        <dbReference type="Proteomes" id="UP000219612"/>
    </source>
</evidence>
<dbReference type="GO" id="GO:0016209">
    <property type="term" value="F:antioxidant activity"/>
    <property type="evidence" value="ECO:0007669"/>
    <property type="project" value="InterPro"/>
</dbReference>
<reference evidence="9" key="1">
    <citation type="submission" date="2017-09" db="EMBL/GenBank/DDBJ databases">
        <authorList>
            <person name="Varghese N."/>
            <person name="Submissions S."/>
        </authorList>
    </citation>
    <scope>NUCLEOTIDE SEQUENCE [LARGE SCALE GENOMIC DNA]</scope>
    <source>
        <strain evidence="9">CGMCC 4.6857</strain>
    </source>
</reference>
<dbReference type="GO" id="GO:0005886">
    <property type="term" value="C:plasma membrane"/>
    <property type="evidence" value="ECO:0007669"/>
    <property type="project" value="UniProtKB-SubCell"/>
</dbReference>
<feature type="domain" description="Thioredoxin" evidence="7">
    <location>
        <begin position="254"/>
        <end position="398"/>
    </location>
</feature>
<evidence type="ECO:0000313" key="8">
    <source>
        <dbReference type="EMBL" id="SNY43053.1"/>
    </source>
</evidence>